<comment type="cofactor">
    <cofactor evidence="2">
        <name>Mg(2+)</name>
        <dbReference type="ChEBI" id="CHEBI:18420"/>
    </cofactor>
</comment>
<dbReference type="GO" id="GO:0015938">
    <property type="term" value="P:coenzyme A catabolic process"/>
    <property type="evidence" value="ECO:0007669"/>
    <property type="project" value="TreeGrafter"/>
</dbReference>
<dbReference type="PROSITE" id="PS51462">
    <property type="entry name" value="NUDIX"/>
    <property type="match status" value="1"/>
</dbReference>
<evidence type="ECO:0000256" key="1">
    <source>
        <dbReference type="ARBA" id="ARBA00001936"/>
    </source>
</evidence>
<evidence type="ECO:0000259" key="7">
    <source>
        <dbReference type="PROSITE" id="PS51462"/>
    </source>
</evidence>
<dbReference type="GO" id="GO:0006637">
    <property type="term" value="P:acyl-CoA metabolic process"/>
    <property type="evidence" value="ECO:0007669"/>
    <property type="project" value="UniProtKB-ARBA"/>
</dbReference>
<keyword evidence="4 8" id="KW-0378">Hydrolase</keyword>
<keyword evidence="6" id="KW-0464">Manganese</keyword>
<organism evidence="8 9">
    <name type="scientific">Senna tora</name>
    <dbReference type="NCBI Taxonomy" id="362788"/>
    <lineage>
        <taxon>Eukaryota</taxon>
        <taxon>Viridiplantae</taxon>
        <taxon>Streptophyta</taxon>
        <taxon>Embryophyta</taxon>
        <taxon>Tracheophyta</taxon>
        <taxon>Spermatophyta</taxon>
        <taxon>Magnoliopsida</taxon>
        <taxon>eudicotyledons</taxon>
        <taxon>Gunneridae</taxon>
        <taxon>Pentapetalae</taxon>
        <taxon>rosids</taxon>
        <taxon>fabids</taxon>
        <taxon>Fabales</taxon>
        <taxon>Fabaceae</taxon>
        <taxon>Caesalpinioideae</taxon>
        <taxon>Cassia clade</taxon>
        <taxon>Senna</taxon>
    </lineage>
</organism>
<evidence type="ECO:0000256" key="6">
    <source>
        <dbReference type="ARBA" id="ARBA00023211"/>
    </source>
</evidence>
<evidence type="ECO:0000313" key="8">
    <source>
        <dbReference type="EMBL" id="KAF7803356.1"/>
    </source>
</evidence>
<dbReference type="GO" id="GO:0010945">
    <property type="term" value="F:coenzyme A diphosphatase activity"/>
    <property type="evidence" value="ECO:0007669"/>
    <property type="project" value="InterPro"/>
</dbReference>
<dbReference type="InterPro" id="IPR015797">
    <property type="entry name" value="NUDIX_hydrolase-like_dom_sf"/>
</dbReference>
<sequence>MDSQKKVDTKVCERIHYLIDHFRSSVPSANNHNSSLVNRFKPKPTKRASVLICLFHGHDANLRVILTLRASSLSTHSGEVALPGGKREEGDANDVETALREAKEEIGLDPSLVTVITILEPFITKYGVIITPVVGILSNKDAFTPVLNPDEVESIFDAPLEMFLKDENRRAEEAEMMGEKFRMHFFDYEVDNKNYVIWAITAAMLIRAASVLYQRPPAFLELRPKIWGGRTENDMFILQHSSKL</sequence>
<evidence type="ECO:0000256" key="2">
    <source>
        <dbReference type="ARBA" id="ARBA00001946"/>
    </source>
</evidence>
<evidence type="ECO:0000256" key="5">
    <source>
        <dbReference type="ARBA" id="ARBA00022842"/>
    </source>
</evidence>
<comment type="cofactor">
    <cofactor evidence="1">
        <name>Mn(2+)</name>
        <dbReference type="ChEBI" id="CHEBI:29035"/>
    </cofactor>
</comment>
<dbReference type="CDD" id="cd03426">
    <property type="entry name" value="NUDIX_CoAse_Nudt7"/>
    <property type="match status" value="1"/>
</dbReference>
<feature type="domain" description="Nudix hydrolase" evidence="7">
    <location>
        <begin position="45"/>
        <end position="181"/>
    </location>
</feature>
<protein>
    <submittedName>
        <fullName evidence="8">Nudix hydrolase 15, mitochondrial-like</fullName>
    </submittedName>
</protein>
<comment type="caution">
    <text evidence="8">The sequence shown here is derived from an EMBL/GenBank/DDBJ whole genome shotgun (WGS) entry which is preliminary data.</text>
</comment>
<dbReference type="PANTHER" id="PTHR12992:SF41">
    <property type="entry name" value="NUDIX HYDROLASE 11"/>
    <property type="match status" value="1"/>
</dbReference>
<keyword evidence="9" id="KW-1185">Reference proteome</keyword>
<dbReference type="EMBL" id="JAAIUW010000013">
    <property type="protein sequence ID" value="KAF7803356.1"/>
    <property type="molecule type" value="Genomic_DNA"/>
</dbReference>
<dbReference type="FunFam" id="3.90.79.10:FF:000036">
    <property type="entry name" value="Nudix hydrolase 11"/>
    <property type="match status" value="1"/>
</dbReference>
<dbReference type="GO" id="GO:0015937">
    <property type="term" value="P:coenzyme A biosynthetic process"/>
    <property type="evidence" value="ECO:0007669"/>
    <property type="project" value="UniProtKB-ARBA"/>
</dbReference>
<gene>
    <name evidence="8" type="ORF">G2W53_042467</name>
</gene>
<reference evidence="8" key="1">
    <citation type="submission" date="2020-09" db="EMBL/GenBank/DDBJ databases">
        <title>Genome-Enabled Discovery of Anthraquinone Biosynthesis in Senna tora.</title>
        <authorList>
            <person name="Kang S.-H."/>
            <person name="Pandey R.P."/>
            <person name="Lee C.-M."/>
            <person name="Sim J.-S."/>
            <person name="Jeong J.-T."/>
            <person name="Choi B.-S."/>
            <person name="Jung M."/>
            <person name="Ginzburg D."/>
            <person name="Zhao K."/>
            <person name="Won S.Y."/>
            <person name="Oh T.-J."/>
            <person name="Yu Y."/>
            <person name="Kim N.-H."/>
            <person name="Lee O.R."/>
            <person name="Lee T.-H."/>
            <person name="Bashyal P."/>
            <person name="Kim T.-S."/>
            <person name="Lee W.-H."/>
            <person name="Kawkins C."/>
            <person name="Kim C.-K."/>
            <person name="Kim J.S."/>
            <person name="Ahn B.O."/>
            <person name="Rhee S.Y."/>
            <person name="Sohng J.K."/>
        </authorList>
    </citation>
    <scope>NUCLEOTIDE SEQUENCE</scope>
    <source>
        <tissue evidence="8">Leaf</tissue>
    </source>
</reference>
<dbReference type="GO" id="GO:0005737">
    <property type="term" value="C:cytoplasm"/>
    <property type="evidence" value="ECO:0007669"/>
    <property type="project" value="UniProtKB-ARBA"/>
</dbReference>
<dbReference type="OrthoDB" id="206213at2759"/>
<keyword evidence="5" id="KW-0460">Magnesium</keyword>
<evidence type="ECO:0000256" key="4">
    <source>
        <dbReference type="ARBA" id="ARBA00022801"/>
    </source>
</evidence>
<dbReference type="Gene3D" id="3.90.79.10">
    <property type="entry name" value="Nucleoside Triphosphate Pyrophosphohydrolase"/>
    <property type="match status" value="1"/>
</dbReference>
<keyword evidence="3" id="KW-0479">Metal-binding</keyword>
<evidence type="ECO:0000256" key="3">
    <source>
        <dbReference type="ARBA" id="ARBA00022723"/>
    </source>
</evidence>
<dbReference type="Pfam" id="PF00293">
    <property type="entry name" value="NUDIX"/>
    <property type="match status" value="1"/>
</dbReference>
<proteinExistence type="predicted"/>
<dbReference type="AlphaFoldDB" id="A0A834SGX0"/>
<dbReference type="PANTHER" id="PTHR12992">
    <property type="entry name" value="NUDIX HYDROLASE"/>
    <property type="match status" value="1"/>
</dbReference>
<name>A0A834SGX0_9FABA</name>
<dbReference type="Proteomes" id="UP000634136">
    <property type="component" value="Unassembled WGS sequence"/>
</dbReference>
<accession>A0A834SGX0</accession>
<dbReference type="InterPro" id="IPR000086">
    <property type="entry name" value="NUDIX_hydrolase_dom"/>
</dbReference>
<evidence type="ECO:0000313" key="9">
    <source>
        <dbReference type="Proteomes" id="UP000634136"/>
    </source>
</evidence>
<dbReference type="SUPFAM" id="SSF55811">
    <property type="entry name" value="Nudix"/>
    <property type="match status" value="1"/>
</dbReference>
<dbReference type="InterPro" id="IPR045121">
    <property type="entry name" value="CoAse"/>
</dbReference>
<dbReference type="GO" id="GO:0008893">
    <property type="term" value="F:guanosine-3',5'-bis(diphosphate) 3'-diphosphatase activity"/>
    <property type="evidence" value="ECO:0007669"/>
    <property type="project" value="UniProtKB-ARBA"/>
</dbReference>
<dbReference type="GO" id="GO:0046872">
    <property type="term" value="F:metal ion binding"/>
    <property type="evidence" value="ECO:0007669"/>
    <property type="project" value="UniProtKB-KW"/>
</dbReference>